<evidence type="ECO:0000256" key="1">
    <source>
        <dbReference type="SAM" id="MobiDB-lite"/>
    </source>
</evidence>
<dbReference type="EMBL" id="AZMM01010676">
    <property type="protein sequence ID" value="ETJ34909.1"/>
    <property type="molecule type" value="Genomic_DNA"/>
</dbReference>
<accession>W1Y1B3</accession>
<protein>
    <submittedName>
        <fullName evidence="2">DEAD-box ATP-dependent RNA helicase CshA</fullName>
    </submittedName>
</protein>
<comment type="caution">
    <text evidence="2">The sequence shown here is derived from an EMBL/GenBank/DDBJ whole genome shotgun (WGS) entry which is preliminary data.</text>
</comment>
<evidence type="ECO:0000313" key="2">
    <source>
        <dbReference type="EMBL" id="ETJ34909.1"/>
    </source>
</evidence>
<sequence>EELLNDTDSVTLLAAALKLLTKEPDTTPVNITEEKPLRVRRRRESGRSDRRRRDGDRRRDDRPRRSRDDRRSDRRNDRKGDRRRDDRKFDRPRGEKKTRHQSEGFKPYFKD</sequence>
<keyword evidence="2" id="KW-0067">ATP-binding</keyword>
<gene>
    <name evidence="2" type="ORF">Q604_UNBC10676G0001</name>
</gene>
<organism evidence="2">
    <name type="scientific">human gut metagenome</name>
    <dbReference type="NCBI Taxonomy" id="408170"/>
    <lineage>
        <taxon>unclassified sequences</taxon>
        <taxon>metagenomes</taxon>
        <taxon>organismal metagenomes</taxon>
    </lineage>
</organism>
<keyword evidence="2" id="KW-0347">Helicase</keyword>
<proteinExistence type="predicted"/>
<reference evidence="2" key="1">
    <citation type="submission" date="2013-12" db="EMBL/GenBank/DDBJ databases">
        <title>A Varibaculum cambriense genome reconstructed from a premature infant gut community with otherwise low bacterial novelty that shifts toward anaerobic metabolism during the third week of life.</title>
        <authorList>
            <person name="Brown C.T."/>
            <person name="Sharon I."/>
            <person name="Thomas B.C."/>
            <person name="Castelle C.J."/>
            <person name="Morowitz M.J."/>
            <person name="Banfield J.F."/>
        </authorList>
    </citation>
    <scope>NUCLEOTIDE SEQUENCE</scope>
</reference>
<feature type="region of interest" description="Disordered" evidence="1">
    <location>
        <begin position="21"/>
        <end position="111"/>
    </location>
</feature>
<keyword evidence="2" id="KW-0378">Hydrolase</keyword>
<dbReference type="GO" id="GO:0004386">
    <property type="term" value="F:helicase activity"/>
    <property type="evidence" value="ECO:0007669"/>
    <property type="project" value="UniProtKB-KW"/>
</dbReference>
<name>W1Y1B3_9ZZZZ</name>
<dbReference type="AlphaFoldDB" id="W1Y1B3"/>
<keyword evidence="2" id="KW-0547">Nucleotide-binding</keyword>
<feature type="compositionally biased region" description="Basic and acidic residues" evidence="1">
    <location>
        <begin position="45"/>
        <end position="111"/>
    </location>
</feature>
<feature type="non-terminal residue" evidence="2">
    <location>
        <position position="1"/>
    </location>
</feature>